<feature type="binding site" evidence="9">
    <location>
        <position position="218"/>
    </location>
    <ligand>
        <name>1-deoxy-D-xylulose 5-phosphate</name>
        <dbReference type="ChEBI" id="CHEBI:57792"/>
    </ligand>
</feature>
<feature type="binding site" evidence="9">
    <location>
        <position position="126"/>
    </location>
    <ligand>
        <name>NADPH</name>
        <dbReference type="ChEBI" id="CHEBI:57783"/>
    </ligand>
</feature>
<dbReference type="GO" id="GO:0051484">
    <property type="term" value="P:isopentenyl diphosphate biosynthetic process, methylerythritol 4-phosphate pathway involved in terpenoid biosynthetic process"/>
    <property type="evidence" value="ECO:0007669"/>
    <property type="project" value="UniProtKB-ARBA"/>
</dbReference>
<dbReference type="OrthoDB" id="9806546at2"/>
<dbReference type="KEGG" id="gai:IMCC3135_25500"/>
<comment type="cofactor">
    <cofactor evidence="9">
        <name>Mg(2+)</name>
        <dbReference type="ChEBI" id="CHEBI:18420"/>
    </cofactor>
    <cofactor evidence="9">
        <name>Mn(2+)</name>
        <dbReference type="ChEBI" id="CHEBI:29035"/>
    </cofactor>
</comment>
<dbReference type="SUPFAM" id="SSF69055">
    <property type="entry name" value="1-deoxy-D-xylulose-5-phosphate reductoisomerase, C-terminal domain"/>
    <property type="match status" value="1"/>
</dbReference>
<dbReference type="SUPFAM" id="SSF55347">
    <property type="entry name" value="Glyceraldehyde-3-phosphate dehydrogenase-like, C-terminal domain"/>
    <property type="match status" value="1"/>
</dbReference>
<feature type="binding site" evidence="9">
    <location>
        <position position="12"/>
    </location>
    <ligand>
        <name>NADPH</name>
        <dbReference type="ChEBI" id="CHEBI:57783"/>
    </ligand>
</feature>
<feature type="binding site" evidence="9">
    <location>
        <position position="223"/>
    </location>
    <ligand>
        <name>1-deoxy-D-xylulose 5-phosphate</name>
        <dbReference type="ChEBI" id="CHEBI:57792"/>
    </ligand>
</feature>
<dbReference type="UniPathway" id="UPA00056">
    <property type="reaction ID" value="UER00092"/>
</dbReference>
<keyword evidence="4 9" id="KW-0521">NADP</keyword>
<evidence type="ECO:0000259" key="12">
    <source>
        <dbReference type="Pfam" id="PF13288"/>
    </source>
</evidence>
<evidence type="ECO:0000256" key="1">
    <source>
        <dbReference type="ARBA" id="ARBA00005094"/>
    </source>
</evidence>
<feature type="binding site" evidence="9">
    <location>
        <position position="182"/>
    </location>
    <ligand>
        <name>1-deoxy-D-xylulose 5-phosphate</name>
        <dbReference type="ChEBI" id="CHEBI:57792"/>
    </ligand>
</feature>
<dbReference type="NCBIfam" id="TIGR00243">
    <property type="entry name" value="Dxr"/>
    <property type="match status" value="1"/>
</dbReference>
<feature type="binding site" evidence="9">
    <location>
        <position position="205"/>
    </location>
    <ligand>
        <name>1-deoxy-D-xylulose 5-phosphate</name>
        <dbReference type="ChEBI" id="CHEBI:57792"/>
    </ligand>
</feature>
<feature type="binding site" evidence="9">
    <location>
        <position position="152"/>
    </location>
    <ligand>
        <name>Mn(2+)</name>
        <dbReference type="ChEBI" id="CHEBI:29035"/>
    </ligand>
</feature>
<comment type="catalytic activity">
    <reaction evidence="8">
        <text>2-C-methyl-D-erythritol 4-phosphate + NADP(+) = 1-deoxy-D-xylulose 5-phosphate + NADPH + H(+)</text>
        <dbReference type="Rhea" id="RHEA:13717"/>
        <dbReference type="ChEBI" id="CHEBI:15378"/>
        <dbReference type="ChEBI" id="CHEBI:57783"/>
        <dbReference type="ChEBI" id="CHEBI:57792"/>
        <dbReference type="ChEBI" id="CHEBI:58262"/>
        <dbReference type="ChEBI" id="CHEBI:58349"/>
        <dbReference type="EC" id="1.1.1.267"/>
    </reaction>
    <physiologicalReaction direction="right-to-left" evidence="8">
        <dbReference type="Rhea" id="RHEA:13719"/>
    </physiologicalReaction>
</comment>
<evidence type="ECO:0000259" key="11">
    <source>
        <dbReference type="Pfam" id="PF08436"/>
    </source>
</evidence>
<dbReference type="EC" id="1.1.1.267" evidence="9"/>
<feature type="domain" description="DXP reductoisomerase C-terminal" evidence="12">
    <location>
        <begin position="267"/>
        <end position="383"/>
    </location>
</feature>
<evidence type="ECO:0000256" key="2">
    <source>
        <dbReference type="ARBA" id="ARBA00006825"/>
    </source>
</evidence>
<dbReference type="EMBL" id="CP018632">
    <property type="protein sequence ID" value="ASJ75162.1"/>
    <property type="molecule type" value="Genomic_DNA"/>
</dbReference>
<dbReference type="PANTHER" id="PTHR30525:SF0">
    <property type="entry name" value="1-DEOXY-D-XYLULOSE 5-PHOSPHATE REDUCTOISOMERASE, CHLOROPLASTIC"/>
    <property type="match status" value="1"/>
</dbReference>
<name>A0A2Z2NUB1_9GAMM</name>
<protein>
    <recommendedName>
        <fullName evidence="9">1-deoxy-D-xylulose 5-phosphate reductoisomerase</fullName>
        <shortName evidence="9">DXP reductoisomerase</shortName>
        <ecNumber evidence="9">1.1.1.267</ecNumber>
    </recommendedName>
    <alternativeName>
        <fullName evidence="9">1-deoxyxylulose-5-phosphate reductoisomerase</fullName>
    </alternativeName>
    <alternativeName>
        <fullName evidence="9">2-C-methyl-D-erythritol 4-phosphate synthase</fullName>
    </alternativeName>
</protein>
<feature type="binding site" evidence="9">
    <location>
        <position position="128"/>
    </location>
    <ligand>
        <name>NADPH</name>
        <dbReference type="ChEBI" id="CHEBI:57783"/>
    </ligand>
</feature>
<feature type="domain" description="1-deoxy-D-xylulose 5-phosphate reductoisomerase C-terminal" evidence="11">
    <location>
        <begin position="148"/>
        <end position="235"/>
    </location>
</feature>
<evidence type="ECO:0000256" key="7">
    <source>
        <dbReference type="ARBA" id="ARBA00023229"/>
    </source>
</evidence>
<dbReference type="InterPro" id="IPR013512">
    <property type="entry name" value="DXP_reductoisomerase_N"/>
</dbReference>
<dbReference type="InterPro" id="IPR026877">
    <property type="entry name" value="DXPR_C"/>
</dbReference>
<keyword evidence="3 9" id="KW-0479">Metal-binding</keyword>
<keyword evidence="9" id="KW-0460">Magnesium</keyword>
<dbReference type="PIRSF" id="PIRSF006205">
    <property type="entry name" value="Dxp_reductismrs"/>
    <property type="match status" value="1"/>
</dbReference>
<feature type="binding site" evidence="9">
    <location>
        <position position="211"/>
    </location>
    <ligand>
        <name>NADPH</name>
        <dbReference type="ChEBI" id="CHEBI:57783"/>
    </ligand>
</feature>
<comment type="similarity">
    <text evidence="2 9">Belongs to the DXR family.</text>
</comment>
<dbReference type="Pfam" id="PF02670">
    <property type="entry name" value="DXP_reductoisom"/>
    <property type="match status" value="1"/>
</dbReference>
<gene>
    <name evidence="9 13" type="primary">dxr</name>
    <name evidence="13" type="ORF">IMCC3135_25500</name>
</gene>
<feature type="binding site" evidence="9">
    <location>
        <position position="14"/>
    </location>
    <ligand>
        <name>NADPH</name>
        <dbReference type="ChEBI" id="CHEBI:57783"/>
    </ligand>
</feature>
<keyword evidence="7 9" id="KW-0414">Isoprene biosynthesis</keyword>
<evidence type="ECO:0000256" key="9">
    <source>
        <dbReference type="HAMAP-Rule" id="MF_00183"/>
    </source>
</evidence>
<evidence type="ECO:0000256" key="4">
    <source>
        <dbReference type="ARBA" id="ARBA00022857"/>
    </source>
</evidence>
<feature type="domain" description="1-deoxy-D-xylulose 5-phosphate reductoisomerase N-terminal" evidence="10">
    <location>
        <begin position="6"/>
        <end position="134"/>
    </location>
</feature>
<feature type="binding site" evidence="9">
    <location>
        <position position="227"/>
    </location>
    <ligand>
        <name>Mn(2+)</name>
        <dbReference type="ChEBI" id="CHEBI:29035"/>
    </ligand>
</feature>
<keyword evidence="13" id="KW-0413">Isomerase</keyword>
<dbReference type="Proteomes" id="UP000250079">
    <property type="component" value="Chromosome"/>
</dbReference>
<dbReference type="Gene3D" id="1.10.1740.10">
    <property type="match status" value="1"/>
</dbReference>
<evidence type="ECO:0000313" key="13">
    <source>
        <dbReference type="EMBL" id="ASJ75162.1"/>
    </source>
</evidence>
<dbReference type="AlphaFoldDB" id="A0A2Z2NUB1"/>
<dbReference type="Pfam" id="PF13288">
    <property type="entry name" value="DXPR_C"/>
    <property type="match status" value="1"/>
</dbReference>
<comment type="function">
    <text evidence="9">Catalyzes the NADPH-dependent rearrangement and reduction of 1-deoxy-D-xylulose-5-phosphate (DXP) to 2-C-methyl-D-erythritol 4-phosphate (MEP).</text>
</comment>
<dbReference type="NCBIfam" id="NF003938">
    <property type="entry name" value="PRK05447.1-1"/>
    <property type="match status" value="1"/>
</dbReference>
<feature type="binding site" evidence="9">
    <location>
        <position position="154"/>
    </location>
    <ligand>
        <name>Mn(2+)</name>
        <dbReference type="ChEBI" id="CHEBI:29035"/>
    </ligand>
</feature>
<dbReference type="PANTHER" id="PTHR30525">
    <property type="entry name" value="1-DEOXY-D-XYLULOSE 5-PHOSPHATE REDUCTOISOMERASE"/>
    <property type="match status" value="1"/>
</dbReference>
<keyword evidence="5 9" id="KW-0560">Oxidoreductase</keyword>
<dbReference type="InterPro" id="IPR036291">
    <property type="entry name" value="NAD(P)-bd_dom_sf"/>
</dbReference>
<dbReference type="GO" id="GO:0030604">
    <property type="term" value="F:1-deoxy-D-xylulose-5-phosphate reductoisomerase activity"/>
    <property type="evidence" value="ECO:0007669"/>
    <property type="project" value="UniProtKB-UniRule"/>
</dbReference>
<dbReference type="NCBIfam" id="NF009114">
    <property type="entry name" value="PRK12464.1"/>
    <property type="match status" value="1"/>
</dbReference>
<dbReference type="InterPro" id="IPR036169">
    <property type="entry name" value="DXPR_C_sf"/>
</dbReference>
<dbReference type="GO" id="GO:0070402">
    <property type="term" value="F:NADPH binding"/>
    <property type="evidence" value="ECO:0007669"/>
    <property type="project" value="InterPro"/>
</dbReference>
<evidence type="ECO:0000313" key="14">
    <source>
        <dbReference type="Proteomes" id="UP000250079"/>
    </source>
</evidence>
<dbReference type="SUPFAM" id="SSF51735">
    <property type="entry name" value="NAD(P)-binding Rossmann-fold domains"/>
    <property type="match status" value="1"/>
</dbReference>
<feature type="binding site" evidence="9">
    <location>
        <position position="227"/>
    </location>
    <ligand>
        <name>1-deoxy-D-xylulose 5-phosphate</name>
        <dbReference type="ChEBI" id="CHEBI:57792"/>
    </ligand>
</feature>
<organism evidence="13 14">
    <name type="scientific">Granulosicoccus antarcticus IMCC3135</name>
    <dbReference type="NCBI Taxonomy" id="1192854"/>
    <lineage>
        <taxon>Bacteria</taxon>
        <taxon>Pseudomonadati</taxon>
        <taxon>Pseudomonadota</taxon>
        <taxon>Gammaproteobacteria</taxon>
        <taxon>Chromatiales</taxon>
        <taxon>Granulosicoccaceae</taxon>
        <taxon>Granulosicoccus</taxon>
    </lineage>
</organism>
<comment type="caution">
    <text evidence="9">Lacks conserved residue(s) required for the propagation of feature annotation.</text>
</comment>
<dbReference type="GO" id="GO:0016853">
    <property type="term" value="F:isomerase activity"/>
    <property type="evidence" value="ECO:0007669"/>
    <property type="project" value="UniProtKB-KW"/>
</dbReference>
<dbReference type="HAMAP" id="MF_00183">
    <property type="entry name" value="DXP_reductoisom"/>
    <property type="match status" value="1"/>
</dbReference>
<dbReference type="Gene3D" id="3.40.50.720">
    <property type="entry name" value="NAD(P)-binding Rossmann-like Domain"/>
    <property type="match status" value="1"/>
</dbReference>
<keyword evidence="14" id="KW-1185">Reference proteome</keyword>
<feature type="binding site" evidence="9">
    <location>
        <position position="224"/>
    </location>
    <ligand>
        <name>1-deoxy-D-xylulose 5-phosphate</name>
        <dbReference type="ChEBI" id="CHEBI:57792"/>
    </ligand>
</feature>
<evidence type="ECO:0000256" key="5">
    <source>
        <dbReference type="ARBA" id="ARBA00023002"/>
    </source>
</evidence>
<feature type="binding site" evidence="9">
    <location>
        <position position="15"/>
    </location>
    <ligand>
        <name>NADPH</name>
        <dbReference type="ChEBI" id="CHEBI:57783"/>
    </ligand>
</feature>
<evidence type="ECO:0000259" key="10">
    <source>
        <dbReference type="Pfam" id="PF02670"/>
    </source>
</evidence>
<dbReference type="InterPro" id="IPR003821">
    <property type="entry name" value="DXP_reductoisomerase"/>
</dbReference>
<dbReference type="Pfam" id="PF08436">
    <property type="entry name" value="DXP_redisom_C"/>
    <property type="match status" value="1"/>
</dbReference>
<evidence type="ECO:0000256" key="3">
    <source>
        <dbReference type="ARBA" id="ARBA00022723"/>
    </source>
</evidence>
<evidence type="ECO:0000256" key="8">
    <source>
        <dbReference type="ARBA" id="ARBA00048543"/>
    </source>
</evidence>
<accession>A0A2Z2NUB1</accession>
<dbReference type="GO" id="GO:0030145">
    <property type="term" value="F:manganese ion binding"/>
    <property type="evidence" value="ECO:0007669"/>
    <property type="project" value="TreeGrafter"/>
</dbReference>
<sequence length="394" mass="41942">MAVRAIAVLGSTGSIGLSTLDVIARHPDRYSVFALTAHTRVQELFEQCVAYRPVHAVLGSEKAAGQLRKLCKEHGLSVEVHHGPDALNQVASDTAVDTVVAAIVGAAGLLSTLAAAQAGKRILLANKEALVMSGQLLMQAAKASGALIMPVDSEHNAIFQSLPATKEGVSTAGIEKILLTASGGPLRNLTQEELAVVTPQQALKHPNWSMGPKISIDSATMMNKGLEVIEACQLFDVNVDDVQVVVHPESIIHSMVSYADGSVIAQMGRPDMRTPIAHALAWPERISSGVQPLNLFEVSGLHFEEPDTIRFPLLRLAFEAQREGGTAPTILNAANEVVVDAFLNERVAFLQLSELVEQTLACSKISPASDLSTIIEADSLARETVQRLITQIAV</sequence>
<keyword evidence="6 9" id="KW-0464">Manganese</keyword>
<dbReference type="InterPro" id="IPR013644">
    <property type="entry name" value="DXP_reductoisomerase_C"/>
</dbReference>
<comment type="pathway">
    <text evidence="1 9">Isoprenoid biosynthesis; isopentenyl diphosphate biosynthesis via DXP pathway; isopentenyl diphosphate from 1-deoxy-D-xylulose 5-phosphate: step 1/6.</text>
</comment>
<feature type="binding site" evidence="9">
    <location>
        <position position="127"/>
    </location>
    <ligand>
        <name>1-deoxy-D-xylulose 5-phosphate</name>
        <dbReference type="ChEBI" id="CHEBI:57792"/>
    </ligand>
</feature>
<feature type="binding site" evidence="9">
    <location>
        <position position="13"/>
    </location>
    <ligand>
        <name>NADPH</name>
        <dbReference type="ChEBI" id="CHEBI:57783"/>
    </ligand>
</feature>
<reference evidence="13 14" key="1">
    <citation type="submission" date="2016-12" db="EMBL/GenBank/DDBJ databases">
        <authorList>
            <person name="Song W.-J."/>
            <person name="Kurnit D.M."/>
        </authorList>
    </citation>
    <scope>NUCLEOTIDE SEQUENCE [LARGE SCALE GENOMIC DNA]</scope>
    <source>
        <strain evidence="13 14">IMCC3135</strain>
    </source>
</reference>
<feature type="binding site" evidence="9">
    <location>
        <position position="154"/>
    </location>
    <ligand>
        <name>1-deoxy-D-xylulose 5-phosphate</name>
        <dbReference type="ChEBI" id="CHEBI:57792"/>
    </ligand>
</feature>
<feature type="binding site" evidence="9">
    <location>
        <position position="153"/>
    </location>
    <ligand>
        <name>1-deoxy-D-xylulose 5-phosphate</name>
        <dbReference type="ChEBI" id="CHEBI:57792"/>
    </ligand>
</feature>
<dbReference type="FunFam" id="3.40.50.720:FF:000045">
    <property type="entry name" value="1-deoxy-D-xylulose 5-phosphate reductoisomerase"/>
    <property type="match status" value="1"/>
</dbReference>
<proteinExistence type="inferred from homology"/>
<dbReference type="RefSeq" id="WP_088920110.1">
    <property type="nucleotide sequence ID" value="NZ_CP018632.1"/>
</dbReference>
<evidence type="ECO:0000256" key="6">
    <source>
        <dbReference type="ARBA" id="ARBA00023211"/>
    </source>
</evidence>